<dbReference type="GO" id="GO:0000977">
    <property type="term" value="F:RNA polymerase II transcription regulatory region sequence-specific DNA binding"/>
    <property type="evidence" value="ECO:0007669"/>
    <property type="project" value="InterPro"/>
</dbReference>
<dbReference type="GO" id="GO:0005634">
    <property type="term" value="C:nucleus"/>
    <property type="evidence" value="ECO:0007669"/>
    <property type="project" value="UniProtKB-SubCell"/>
</dbReference>
<organism evidence="11">
    <name type="scientific">Primula vulgaris</name>
    <dbReference type="NCBI Taxonomy" id="175104"/>
    <lineage>
        <taxon>Eukaryota</taxon>
        <taxon>Viridiplantae</taxon>
        <taxon>Streptophyta</taxon>
        <taxon>Embryophyta</taxon>
        <taxon>Tracheophyta</taxon>
        <taxon>Spermatophyta</taxon>
        <taxon>Magnoliopsida</taxon>
        <taxon>eudicotyledons</taxon>
        <taxon>Gunneridae</taxon>
        <taxon>Pentapetalae</taxon>
        <taxon>asterids</taxon>
        <taxon>Ericales</taxon>
        <taxon>Primulaceae</taxon>
        <taxon>Primula</taxon>
    </lineage>
</organism>
<evidence type="ECO:0000256" key="3">
    <source>
        <dbReference type="ARBA" id="ARBA00023125"/>
    </source>
</evidence>
<dbReference type="PROSITE" id="PS00350">
    <property type="entry name" value="MADS_BOX_1"/>
    <property type="match status" value="1"/>
</dbReference>
<comment type="subcellular location">
    <subcellularLocation>
        <location evidence="1">Nucleus</location>
    </subcellularLocation>
</comment>
<dbReference type="EMBL" id="MG590327">
    <property type="protein sequence ID" value="AZZ09247.1"/>
    <property type="molecule type" value="mRNA"/>
</dbReference>
<feature type="coiled-coil region" evidence="7">
    <location>
        <begin position="151"/>
        <end position="190"/>
    </location>
</feature>
<dbReference type="InterPro" id="IPR036879">
    <property type="entry name" value="TF_MADSbox_sf"/>
</dbReference>
<dbReference type="InterPro" id="IPR033896">
    <property type="entry name" value="MEF2-like_N"/>
</dbReference>
<evidence type="ECO:0000259" key="10">
    <source>
        <dbReference type="PROSITE" id="PS51297"/>
    </source>
</evidence>
<evidence type="ECO:0000256" key="7">
    <source>
        <dbReference type="SAM" id="Coils"/>
    </source>
</evidence>
<comment type="function">
    <text evidence="6">Probable transcription factor.</text>
</comment>
<evidence type="ECO:0000256" key="1">
    <source>
        <dbReference type="ARBA" id="ARBA00004123"/>
    </source>
</evidence>
<sequence>MGRGKVQLQRIENKINRQVTFSKRRSGLLKKASEISVLCDADVALIVFSPKGKLCEYSTDACMEKILERYERQSYAENQRTANNPEAQGNWSLEHAKLQARLEVLHKNERQLTGEDIAALSLKEVINLEHQIDTAIKHIRTRKNQLMFESISELQKKDRALEEENSLLEKKIKSSQKRRENDKLEQLNADMDSSSSGVHVSQQPVTLNMRIAEEADNCDVDAERAPRQNNNNNTSTMPSWMIQHISE</sequence>
<dbReference type="SUPFAM" id="SSF55455">
    <property type="entry name" value="SRF-like"/>
    <property type="match status" value="1"/>
</dbReference>
<evidence type="ECO:0000259" key="9">
    <source>
        <dbReference type="PROSITE" id="PS50066"/>
    </source>
</evidence>
<dbReference type="PRINTS" id="PR00404">
    <property type="entry name" value="MADSDOMAIN"/>
</dbReference>
<dbReference type="CDD" id="cd00265">
    <property type="entry name" value="MADS_MEF2_like"/>
    <property type="match status" value="1"/>
</dbReference>
<proteinExistence type="evidence at transcript level"/>
<evidence type="ECO:0000256" key="4">
    <source>
        <dbReference type="ARBA" id="ARBA00023163"/>
    </source>
</evidence>
<dbReference type="PROSITE" id="PS50066">
    <property type="entry name" value="MADS_BOX_2"/>
    <property type="match status" value="1"/>
</dbReference>
<keyword evidence="7" id="KW-0175">Coiled coil</keyword>
<dbReference type="InterPro" id="IPR002487">
    <property type="entry name" value="TF_Kbox"/>
</dbReference>
<protein>
    <submittedName>
        <fullName evidence="11">FRUITFULL</fullName>
    </submittedName>
</protein>
<dbReference type="Pfam" id="PF00319">
    <property type="entry name" value="SRF-TF"/>
    <property type="match status" value="1"/>
</dbReference>
<feature type="domain" description="K-box" evidence="10">
    <location>
        <begin position="88"/>
        <end position="180"/>
    </location>
</feature>
<keyword evidence="5" id="KW-0539">Nucleus</keyword>
<feature type="region of interest" description="Disordered" evidence="8">
    <location>
        <begin position="223"/>
        <end position="247"/>
    </location>
</feature>
<dbReference type="AlphaFoldDB" id="A0A3T0QHL1"/>
<evidence type="ECO:0000256" key="2">
    <source>
        <dbReference type="ARBA" id="ARBA00023015"/>
    </source>
</evidence>
<dbReference type="InterPro" id="IPR050142">
    <property type="entry name" value="MADS-box/MEF2_TF"/>
</dbReference>
<dbReference type="GO" id="GO:0003700">
    <property type="term" value="F:DNA-binding transcription factor activity"/>
    <property type="evidence" value="ECO:0007669"/>
    <property type="project" value="InterPro"/>
</dbReference>
<keyword evidence="3" id="KW-0238">DNA-binding</keyword>
<evidence type="ECO:0000313" key="11">
    <source>
        <dbReference type="EMBL" id="AZZ09247.1"/>
    </source>
</evidence>
<feature type="compositionally biased region" description="Polar residues" evidence="8">
    <location>
        <begin position="227"/>
        <end position="238"/>
    </location>
</feature>
<dbReference type="SMART" id="SM00432">
    <property type="entry name" value="MADS"/>
    <property type="match status" value="1"/>
</dbReference>
<evidence type="ECO:0000256" key="8">
    <source>
        <dbReference type="SAM" id="MobiDB-lite"/>
    </source>
</evidence>
<dbReference type="InterPro" id="IPR002100">
    <property type="entry name" value="TF_MADSbox"/>
</dbReference>
<gene>
    <name evidence="11" type="primary">FUL</name>
</gene>
<reference evidence="11" key="1">
    <citation type="submission" date="2017-11" db="EMBL/GenBank/DDBJ databases">
        <title>Identification and Characterization of Floral MADS-box Genes in Heteromorphic Self-Incompatible Primula vulgaris.</title>
        <authorList>
            <person name="Burrows B.A."/>
            <person name="McCubbin A.G."/>
        </authorList>
    </citation>
    <scope>NUCLEOTIDE SEQUENCE</scope>
</reference>
<evidence type="ECO:0000256" key="6">
    <source>
        <dbReference type="ARBA" id="ARBA00037260"/>
    </source>
</evidence>
<keyword evidence="4" id="KW-0804">Transcription</keyword>
<dbReference type="GO" id="GO:0045944">
    <property type="term" value="P:positive regulation of transcription by RNA polymerase II"/>
    <property type="evidence" value="ECO:0007669"/>
    <property type="project" value="InterPro"/>
</dbReference>
<dbReference type="Gene3D" id="3.40.1810.10">
    <property type="entry name" value="Transcription factor, MADS-box"/>
    <property type="match status" value="1"/>
</dbReference>
<keyword evidence="2" id="KW-0805">Transcription regulation</keyword>
<evidence type="ECO:0000256" key="5">
    <source>
        <dbReference type="ARBA" id="ARBA00023242"/>
    </source>
</evidence>
<dbReference type="PROSITE" id="PS51297">
    <property type="entry name" value="K_BOX"/>
    <property type="match status" value="1"/>
</dbReference>
<dbReference type="GO" id="GO:0046983">
    <property type="term" value="F:protein dimerization activity"/>
    <property type="evidence" value="ECO:0007669"/>
    <property type="project" value="InterPro"/>
</dbReference>
<dbReference type="FunFam" id="3.40.1810.10:FF:000003">
    <property type="entry name" value="MADS-box transcription factor MADS-MC"/>
    <property type="match status" value="1"/>
</dbReference>
<dbReference type="PANTHER" id="PTHR48019">
    <property type="entry name" value="SERUM RESPONSE FACTOR HOMOLOG"/>
    <property type="match status" value="1"/>
</dbReference>
<dbReference type="Pfam" id="PF01486">
    <property type="entry name" value="K-box"/>
    <property type="match status" value="1"/>
</dbReference>
<accession>A0A3T0QHL1</accession>
<feature type="domain" description="MADS-box" evidence="9">
    <location>
        <begin position="1"/>
        <end position="61"/>
    </location>
</feature>
<name>A0A3T0QHL1_9ERIC</name>